<evidence type="ECO:0000313" key="2">
    <source>
        <dbReference type="EMBL" id="PNI86843.1"/>
    </source>
</evidence>
<feature type="compositionally biased region" description="Basic and acidic residues" evidence="1">
    <location>
        <begin position="89"/>
        <end position="99"/>
    </location>
</feature>
<dbReference type="PANTHER" id="PTHR10241:SF22">
    <property type="entry name" value="SYNTAXIN-BINDING PROTEIN 5"/>
    <property type="match status" value="1"/>
</dbReference>
<evidence type="ECO:0000313" key="3">
    <source>
        <dbReference type="Proteomes" id="UP000236370"/>
    </source>
</evidence>
<reference evidence="2 3" key="1">
    <citation type="submission" date="2017-12" db="EMBL/GenBank/DDBJ databases">
        <title>High-resolution comparative analysis of great ape genomes.</title>
        <authorList>
            <person name="Pollen A."/>
            <person name="Hastie A."/>
            <person name="Hormozdiari F."/>
            <person name="Dougherty M."/>
            <person name="Liu R."/>
            <person name="Chaisson M."/>
            <person name="Hoppe E."/>
            <person name="Hill C."/>
            <person name="Pang A."/>
            <person name="Hillier L."/>
            <person name="Baker C."/>
            <person name="Armstrong J."/>
            <person name="Shendure J."/>
            <person name="Paten B."/>
            <person name="Wilson R."/>
            <person name="Chao H."/>
            <person name="Schneider V."/>
            <person name="Ventura M."/>
            <person name="Kronenberg Z."/>
            <person name="Murali S."/>
            <person name="Gordon D."/>
            <person name="Cantsilieris S."/>
            <person name="Munson K."/>
            <person name="Nelson B."/>
            <person name="Raja A."/>
            <person name="Underwood J."/>
            <person name="Diekhans M."/>
            <person name="Fiddes I."/>
            <person name="Haussler D."/>
            <person name="Eichler E."/>
        </authorList>
    </citation>
    <scope>NUCLEOTIDE SEQUENCE [LARGE SCALE GENOMIC DNA]</scope>
    <source>
        <strain evidence="2">Yerkes chimp pedigree #C0471</strain>
    </source>
</reference>
<comment type="caution">
    <text evidence="2">The sequence shown here is derived from an EMBL/GenBank/DDBJ whole genome shotgun (WGS) entry which is preliminary data.</text>
</comment>
<feature type="non-terminal residue" evidence="2">
    <location>
        <position position="1"/>
    </location>
</feature>
<evidence type="ECO:0000256" key="1">
    <source>
        <dbReference type="SAM" id="MobiDB-lite"/>
    </source>
</evidence>
<organism evidence="2 3">
    <name type="scientific">Pan troglodytes</name>
    <name type="common">Chimpanzee</name>
    <dbReference type="NCBI Taxonomy" id="9598"/>
    <lineage>
        <taxon>Eukaryota</taxon>
        <taxon>Metazoa</taxon>
        <taxon>Chordata</taxon>
        <taxon>Craniata</taxon>
        <taxon>Vertebrata</taxon>
        <taxon>Euteleostomi</taxon>
        <taxon>Mammalia</taxon>
        <taxon>Eutheria</taxon>
        <taxon>Euarchontoglires</taxon>
        <taxon>Primates</taxon>
        <taxon>Haplorrhini</taxon>
        <taxon>Catarrhini</taxon>
        <taxon>Hominidae</taxon>
        <taxon>Pan</taxon>
    </lineage>
</organism>
<protein>
    <submittedName>
        <fullName evidence="2">STXBP5 isoform 6</fullName>
    </submittedName>
</protein>
<dbReference type="EMBL" id="NBAG03000210">
    <property type="protein sequence ID" value="PNI86843.1"/>
    <property type="molecule type" value="Genomic_DNA"/>
</dbReference>
<accession>A0A2J8PS63</accession>
<feature type="non-terminal residue" evidence="2">
    <location>
        <position position="173"/>
    </location>
</feature>
<sequence>KAVLLNLGTIELYGSNDPYRREPRSPRKSRQPSGAGLCDISEGTVVPEDRCKSPTSGSSSPHNSDDEQKMNNFIEKAKMSRKLSLPTDLKPDLDVKDNSFSRSRSSSVTSIDKESREAISALHFCETFTRKTDSSPSPCLWVGTTLGTVLVIALNLPPGGEQRLLQPVIVSPS</sequence>
<proteinExistence type="predicted"/>
<dbReference type="PANTHER" id="PTHR10241">
    <property type="entry name" value="LETHAL 2 GIANT LARVAE PROTEIN"/>
    <property type="match status" value="1"/>
</dbReference>
<gene>
    <name evidence="2" type="ORF">CK820_G0000053</name>
</gene>
<name>A0A2J8PS63_PANTR</name>
<dbReference type="AlphaFoldDB" id="A0A2J8PS63"/>
<dbReference type="Proteomes" id="UP000236370">
    <property type="component" value="Unassembled WGS sequence"/>
</dbReference>
<feature type="compositionally biased region" description="Low complexity" evidence="1">
    <location>
        <begin position="53"/>
        <end position="62"/>
    </location>
</feature>
<feature type="region of interest" description="Disordered" evidence="1">
    <location>
        <begin position="12"/>
        <end position="110"/>
    </location>
</feature>